<dbReference type="EMBL" id="BAAATA010000009">
    <property type="protein sequence ID" value="GAA2484519.1"/>
    <property type="molecule type" value="Genomic_DNA"/>
</dbReference>
<accession>A0ABN3LL52</accession>
<evidence type="ECO:0000259" key="3">
    <source>
        <dbReference type="PROSITE" id="PS50075"/>
    </source>
</evidence>
<feature type="domain" description="Carrier" evidence="3">
    <location>
        <begin position="4"/>
        <end position="84"/>
    </location>
</feature>
<proteinExistence type="predicted"/>
<organism evidence="4 5">
    <name type="scientific">Streptomyces thermolineatus</name>
    <dbReference type="NCBI Taxonomy" id="44033"/>
    <lineage>
        <taxon>Bacteria</taxon>
        <taxon>Bacillati</taxon>
        <taxon>Actinomycetota</taxon>
        <taxon>Actinomycetes</taxon>
        <taxon>Kitasatosporales</taxon>
        <taxon>Streptomycetaceae</taxon>
        <taxon>Streptomyces</taxon>
    </lineage>
</organism>
<dbReference type="InterPro" id="IPR006162">
    <property type="entry name" value="Ppantetheine_attach_site"/>
</dbReference>
<dbReference type="Proteomes" id="UP001501358">
    <property type="component" value="Unassembled WGS sequence"/>
</dbReference>
<evidence type="ECO:0000313" key="5">
    <source>
        <dbReference type="Proteomes" id="UP001501358"/>
    </source>
</evidence>
<dbReference type="Gene3D" id="1.10.1200.10">
    <property type="entry name" value="ACP-like"/>
    <property type="match status" value="1"/>
</dbReference>
<sequence>MEPLLTFAELASLMSSRAGVAIDAAELERRSDSAFTELGLDSLGLLGIVGELENRHGSVPSGAEMCRTPGEFVELVNQSMPAGA</sequence>
<evidence type="ECO:0000313" key="4">
    <source>
        <dbReference type="EMBL" id="GAA2484519.1"/>
    </source>
</evidence>
<gene>
    <name evidence="4" type="ORF">GCM10010406_20980</name>
</gene>
<evidence type="ECO:0000256" key="1">
    <source>
        <dbReference type="ARBA" id="ARBA00022450"/>
    </source>
</evidence>
<keyword evidence="2" id="KW-0597">Phosphoprotein</keyword>
<dbReference type="Pfam" id="PF00550">
    <property type="entry name" value="PP-binding"/>
    <property type="match status" value="1"/>
</dbReference>
<comment type="caution">
    <text evidence="4">The sequence shown here is derived from an EMBL/GenBank/DDBJ whole genome shotgun (WGS) entry which is preliminary data.</text>
</comment>
<dbReference type="RefSeq" id="WP_269118775.1">
    <property type="nucleotide sequence ID" value="NZ_BAAATA010000009.1"/>
</dbReference>
<evidence type="ECO:0000256" key="2">
    <source>
        <dbReference type="ARBA" id="ARBA00022553"/>
    </source>
</evidence>
<dbReference type="PROSITE" id="PS50075">
    <property type="entry name" value="CARRIER"/>
    <property type="match status" value="1"/>
</dbReference>
<keyword evidence="1" id="KW-0596">Phosphopantetheine</keyword>
<keyword evidence="5" id="KW-1185">Reference proteome</keyword>
<name>A0ABN3LL52_9ACTN</name>
<dbReference type="PROSITE" id="PS00012">
    <property type="entry name" value="PHOSPHOPANTETHEINE"/>
    <property type="match status" value="1"/>
</dbReference>
<dbReference type="SUPFAM" id="SSF47336">
    <property type="entry name" value="ACP-like"/>
    <property type="match status" value="1"/>
</dbReference>
<dbReference type="InterPro" id="IPR036736">
    <property type="entry name" value="ACP-like_sf"/>
</dbReference>
<dbReference type="InterPro" id="IPR009081">
    <property type="entry name" value="PP-bd_ACP"/>
</dbReference>
<protein>
    <submittedName>
        <fullName evidence="4">Acyl carrier protein</fullName>
    </submittedName>
</protein>
<reference evidence="4 5" key="1">
    <citation type="journal article" date="2019" name="Int. J. Syst. Evol. Microbiol.">
        <title>The Global Catalogue of Microorganisms (GCM) 10K type strain sequencing project: providing services to taxonomists for standard genome sequencing and annotation.</title>
        <authorList>
            <consortium name="The Broad Institute Genomics Platform"/>
            <consortium name="The Broad Institute Genome Sequencing Center for Infectious Disease"/>
            <person name="Wu L."/>
            <person name="Ma J."/>
        </authorList>
    </citation>
    <scope>NUCLEOTIDE SEQUENCE [LARGE SCALE GENOMIC DNA]</scope>
    <source>
        <strain evidence="4 5">JCM 6307</strain>
    </source>
</reference>